<evidence type="ECO:0000313" key="2">
    <source>
        <dbReference type="EMBL" id="KAH9372475.1"/>
    </source>
</evidence>
<dbReference type="Proteomes" id="UP000821853">
    <property type="component" value="Chromosome 4"/>
</dbReference>
<name>A0A9J6GBC1_HAELO</name>
<evidence type="ECO:0000256" key="1">
    <source>
        <dbReference type="SAM" id="MobiDB-lite"/>
    </source>
</evidence>
<reference evidence="2 3" key="1">
    <citation type="journal article" date="2020" name="Cell">
        <title>Large-Scale Comparative Analyses of Tick Genomes Elucidate Their Genetic Diversity and Vector Capacities.</title>
        <authorList>
            <consortium name="Tick Genome and Microbiome Consortium (TIGMIC)"/>
            <person name="Jia N."/>
            <person name="Wang J."/>
            <person name="Shi W."/>
            <person name="Du L."/>
            <person name="Sun Y."/>
            <person name="Zhan W."/>
            <person name="Jiang J.F."/>
            <person name="Wang Q."/>
            <person name="Zhang B."/>
            <person name="Ji P."/>
            <person name="Bell-Sakyi L."/>
            <person name="Cui X.M."/>
            <person name="Yuan T.T."/>
            <person name="Jiang B.G."/>
            <person name="Yang W.F."/>
            <person name="Lam T.T."/>
            <person name="Chang Q.C."/>
            <person name="Ding S.J."/>
            <person name="Wang X.J."/>
            <person name="Zhu J.G."/>
            <person name="Ruan X.D."/>
            <person name="Zhao L."/>
            <person name="Wei J.T."/>
            <person name="Ye R.Z."/>
            <person name="Que T.C."/>
            <person name="Du C.H."/>
            <person name="Zhou Y.H."/>
            <person name="Cheng J.X."/>
            <person name="Dai P.F."/>
            <person name="Guo W.B."/>
            <person name="Han X.H."/>
            <person name="Huang E.J."/>
            <person name="Li L.F."/>
            <person name="Wei W."/>
            <person name="Gao Y.C."/>
            <person name="Liu J.Z."/>
            <person name="Shao H.Z."/>
            <person name="Wang X."/>
            <person name="Wang C.C."/>
            <person name="Yang T.C."/>
            <person name="Huo Q.B."/>
            <person name="Li W."/>
            <person name="Chen H.Y."/>
            <person name="Chen S.E."/>
            <person name="Zhou L.G."/>
            <person name="Ni X.B."/>
            <person name="Tian J.H."/>
            <person name="Sheng Y."/>
            <person name="Liu T."/>
            <person name="Pan Y.S."/>
            <person name="Xia L.Y."/>
            <person name="Li J."/>
            <person name="Zhao F."/>
            <person name="Cao W.C."/>
        </authorList>
    </citation>
    <scope>NUCLEOTIDE SEQUENCE [LARGE SCALE GENOMIC DNA]</scope>
    <source>
        <strain evidence="2">HaeL-2018</strain>
    </source>
</reference>
<dbReference type="OMA" id="KHSAVLC"/>
<feature type="region of interest" description="Disordered" evidence="1">
    <location>
        <begin position="1"/>
        <end position="20"/>
    </location>
</feature>
<proteinExistence type="predicted"/>
<evidence type="ECO:0000313" key="3">
    <source>
        <dbReference type="Proteomes" id="UP000821853"/>
    </source>
</evidence>
<keyword evidence="3" id="KW-1185">Reference proteome</keyword>
<comment type="caution">
    <text evidence="2">The sequence shown here is derived from an EMBL/GenBank/DDBJ whole genome shotgun (WGS) entry which is preliminary data.</text>
</comment>
<sequence length="137" mass="16087">MRTLNATAQAATTEVEADKGTPQIDSRLAHLLEARNSLKSRWRRQRHNRKLRKRIAMLNREIEKHSAVLCRQQWQAVCQEADGQIHKSQTWHLLRHLLDENKTKGTQRYILARTLHKAKQDLGEAEVRRRIDGGRRQ</sequence>
<gene>
    <name evidence="2" type="ORF">HPB48_003122</name>
</gene>
<dbReference type="EMBL" id="JABSTR010000006">
    <property type="protein sequence ID" value="KAH9372475.1"/>
    <property type="molecule type" value="Genomic_DNA"/>
</dbReference>
<feature type="compositionally biased region" description="Low complexity" evidence="1">
    <location>
        <begin position="1"/>
        <end position="13"/>
    </location>
</feature>
<protein>
    <submittedName>
        <fullName evidence="2">Uncharacterized protein</fullName>
    </submittedName>
</protein>
<dbReference type="AlphaFoldDB" id="A0A9J6GBC1"/>
<organism evidence="2 3">
    <name type="scientific">Haemaphysalis longicornis</name>
    <name type="common">Bush tick</name>
    <dbReference type="NCBI Taxonomy" id="44386"/>
    <lineage>
        <taxon>Eukaryota</taxon>
        <taxon>Metazoa</taxon>
        <taxon>Ecdysozoa</taxon>
        <taxon>Arthropoda</taxon>
        <taxon>Chelicerata</taxon>
        <taxon>Arachnida</taxon>
        <taxon>Acari</taxon>
        <taxon>Parasitiformes</taxon>
        <taxon>Ixodida</taxon>
        <taxon>Ixodoidea</taxon>
        <taxon>Ixodidae</taxon>
        <taxon>Haemaphysalinae</taxon>
        <taxon>Haemaphysalis</taxon>
    </lineage>
</organism>
<accession>A0A9J6GBC1</accession>
<dbReference type="VEuPathDB" id="VectorBase:HLOH_041678"/>
<dbReference type="OrthoDB" id="10552993at2759"/>